<comment type="miscellaneous">
    <text evidence="11">In the RecBCD complex, RecB has a slow 3'-5' helicase, an exonuclease activity and loads RecA onto ssDNA, RecD has a fast 5'-3' helicase activity, while RecC stimulates the ATPase and processivity of the RecB helicase and contributes to recognition of the Chi site.</text>
</comment>
<keyword evidence="10 11" id="KW-0413">Isomerase</keyword>
<proteinExistence type="inferred from homology"/>
<dbReference type="Pfam" id="PF13245">
    <property type="entry name" value="AAA_19"/>
    <property type="match status" value="1"/>
</dbReference>
<evidence type="ECO:0000256" key="5">
    <source>
        <dbReference type="ARBA" id="ARBA00022806"/>
    </source>
</evidence>
<keyword evidence="7 11" id="KW-0067">ATP-binding</keyword>
<evidence type="ECO:0000259" key="12">
    <source>
        <dbReference type="SMART" id="SM00382"/>
    </source>
</evidence>
<dbReference type="InterPro" id="IPR006344">
    <property type="entry name" value="RecD"/>
</dbReference>
<dbReference type="InterPro" id="IPR041851">
    <property type="entry name" value="RecD_N_sf"/>
</dbReference>
<keyword evidence="5 11" id="KW-0347">Helicase</keyword>
<dbReference type="PANTHER" id="PTHR43788">
    <property type="entry name" value="DNA2/NAM7 HELICASE FAMILY MEMBER"/>
    <property type="match status" value="1"/>
</dbReference>
<dbReference type="Gene3D" id="1.10.10.1020">
    <property type="entry name" value="RecBCD complex, subunit RecD, N-terminal domain"/>
    <property type="match status" value="1"/>
</dbReference>
<keyword evidence="9 11" id="KW-0234">DNA repair</keyword>
<dbReference type="PANTHER" id="PTHR43788:SF6">
    <property type="entry name" value="DNA HELICASE B"/>
    <property type="match status" value="1"/>
</dbReference>
<comment type="function">
    <text evidence="11">A helicase/nuclease that prepares dsDNA breaks (DSB) for recombinational DNA repair. Binds to DSBs and unwinds DNA via a highly rapid and processive ATP-dependent bidirectional helicase activity. Unwinds dsDNA until it encounters a Chi (crossover hotspot instigator) sequence from the 3' direction. Cuts ssDNA a few nucleotides 3' to the Chi site. The properties and activities of the enzyme are changed at Chi. The Chi-altered holoenzyme produces a long 3'-ssDNA overhang and facilitates RecA-binding to the ssDNA for homologous DNA recombination and repair. Holoenzyme degrades any linearized DNA that is unable to undergo homologous recombination. In the holoenzyme this subunit has ssDNA-dependent ATPase and 5'-3' helicase activity. When added to pre-assembled RecBC greatly stimulates nuclease activity and augments holoenzyme processivity. Negatively regulates the RecA-loading ability of RecBCD.</text>
</comment>
<evidence type="ECO:0000256" key="4">
    <source>
        <dbReference type="ARBA" id="ARBA00022801"/>
    </source>
</evidence>
<dbReference type="InterPro" id="IPR027785">
    <property type="entry name" value="UvrD-like_helicase_C"/>
</dbReference>
<comment type="catalytic activity">
    <reaction evidence="11">
        <text>ATP + H2O = ADP + phosphate + H(+)</text>
        <dbReference type="Rhea" id="RHEA:13065"/>
        <dbReference type="ChEBI" id="CHEBI:15377"/>
        <dbReference type="ChEBI" id="CHEBI:15378"/>
        <dbReference type="ChEBI" id="CHEBI:30616"/>
        <dbReference type="ChEBI" id="CHEBI:43474"/>
        <dbReference type="ChEBI" id="CHEBI:456216"/>
        <dbReference type="EC" id="5.6.2.3"/>
    </reaction>
</comment>
<evidence type="ECO:0000256" key="6">
    <source>
        <dbReference type="ARBA" id="ARBA00022839"/>
    </source>
</evidence>
<dbReference type="InterPro" id="IPR003593">
    <property type="entry name" value="AAA+_ATPase"/>
</dbReference>
<dbReference type="InterPro" id="IPR050534">
    <property type="entry name" value="Coronavir_polyprotein_1ab"/>
</dbReference>
<feature type="binding site" evidence="11">
    <location>
        <begin position="204"/>
        <end position="211"/>
    </location>
    <ligand>
        <name>ATP</name>
        <dbReference type="ChEBI" id="CHEBI:30616"/>
    </ligand>
</feature>
<dbReference type="GO" id="GO:0008854">
    <property type="term" value="F:exodeoxyribonuclease V activity"/>
    <property type="evidence" value="ECO:0007669"/>
    <property type="project" value="UniProtKB-EC"/>
</dbReference>
<organism evidence="13 14">
    <name type="scientific">Massilia frigida</name>
    <dbReference type="NCBI Taxonomy" id="2609281"/>
    <lineage>
        <taxon>Bacteria</taxon>
        <taxon>Pseudomonadati</taxon>
        <taxon>Pseudomonadota</taxon>
        <taxon>Betaproteobacteria</taxon>
        <taxon>Burkholderiales</taxon>
        <taxon>Oxalobacteraceae</taxon>
        <taxon>Telluria group</taxon>
        <taxon>Massilia</taxon>
    </lineage>
</organism>
<evidence type="ECO:0000256" key="10">
    <source>
        <dbReference type="ARBA" id="ARBA00023235"/>
    </source>
</evidence>
<dbReference type="Gene3D" id="3.40.50.300">
    <property type="entry name" value="P-loop containing nucleotide triphosphate hydrolases"/>
    <property type="match status" value="3"/>
</dbReference>
<comment type="subunit">
    <text evidence="11">Heterotrimer of RecB, RecC and RecD. All subunits contribute to DNA-binding.</text>
</comment>
<evidence type="ECO:0000256" key="2">
    <source>
        <dbReference type="ARBA" id="ARBA00022741"/>
    </source>
</evidence>
<dbReference type="SUPFAM" id="SSF52540">
    <property type="entry name" value="P-loop containing nucleoside triphosphate hydrolases"/>
    <property type="match status" value="2"/>
</dbReference>
<evidence type="ECO:0000256" key="11">
    <source>
        <dbReference type="HAMAP-Rule" id="MF_01487"/>
    </source>
</evidence>
<reference evidence="13 14" key="1">
    <citation type="submission" date="2019-10" db="EMBL/GenBank/DDBJ databases">
        <title>Taxonomy of Antarctic Massilia spp.: description of Massilia rubra sp. nov., Massilia aquatica sp. nov., Massilia mucilaginosa sp. nov., Massilia frigida sp. nov. isolated from streams, lakes and regoliths.</title>
        <authorList>
            <person name="Holochova P."/>
            <person name="Sedlacek I."/>
            <person name="Kralova S."/>
            <person name="Maslanova I."/>
            <person name="Busse H.-J."/>
            <person name="Stankova E."/>
            <person name="Vrbovska V."/>
            <person name="Kovarovic V."/>
            <person name="Bartak M."/>
            <person name="Svec P."/>
            <person name="Pantucek R."/>
        </authorList>
    </citation>
    <scope>NUCLEOTIDE SEQUENCE [LARGE SCALE GENOMIC DNA]</scope>
    <source>
        <strain evidence="13 14">CCM 8695</strain>
    </source>
</reference>
<keyword evidence="6 11" id="KW-0269">Exonuclease</keyword>
<sequence>MKRVASRAASPAASLDALWVQVAMLTEDGQLRRLSGTFARFVGSLGSATPALMLACVLLSELEGRGHSCLMLDQLALDPAALMAWDKEQWDALARSAGALPRNRKGWIDQLTASDQVWHVGDLDFDQPLVLDGERLYLRRYWRDETLVAHTIRARAEQVREVDAPAVRIWLDILFASERRTKGPDWQKLACAIALRGSIAIITGGPGTGKTYTVARLLALLFAVAPDAGRQRIALAAPTGKAAARLKQSIDKALTELADKVGTTLPLRDLTARMGAARTLHSLLGARPDTRTFAHNKGNPLDIDVLIVDEASMVHLEMMASLLDALPVGATLILLGDKDQLASVEAGAVLGDLCRDAQAGGYSAATMAYALAASGETIPADYGGAGGALAQQTVMLRSSRRFSGPIGQLALAVNAGDVARAEGVLRAGDGTVRWIEHGHQQHVVQLAFDGYAPYLSLMGEGDGGQAHETWVRAVLHRFEAFRVLCAVREGEWGVGGLNDAIEQRLDGAGLIRRRGEWYVGRPVMITRNDYGTGVFNGDIGLTLGDPARPGSLRVYFLEGDKVRSVLATRLRHVETAFAMTVHKSQGSEFAHTVLVLPRERGAVIARELIYTGITRASAQFTLVSPLAAILGESIAQRTQRASGLREMIAG</sequence>
<keyword evidence="1 11" id="KW-0540">Nuclease</keyword>
<dbReference type="Pfam" id="PF13538">
    <property type="entry name" value="UvrD_C_2"/>
    <property type="match status" value="1"/>
</dbReference>
<keyword evidence="2 11" id="KW-0547">Nucleotide-binding</keyword>
<dbReference type="EMBL" id="WHJG01000006">
    <property type="protein sequence ID" value="NHZ79247.1"/>
    <property type="molecule type" value="Genomic_DNA"/>
</dbReference>
<evidence type="ECO:0000256" key="8">
    <source>
        <dbReference type="ARBA" id="ARBA00023125"/>
    </source>
</evidence>
<keyword evidence="3 11" id="KW-0227">DNA damage</keyword>
<evidence type="ECO:0000313" key="13">
    <source>
        <dbReference type="EMBL" id="NHZ79247.1"/>
    </source>
</evidence>
<evidence type="ECO:0000256" key="9">
    <source>
        <dbReference type="ARBA" id="ARBA00023204"/>
    </source>
</evidence>
<feature type="domain" description="AAA+ ATPase" evidence="12">
    <location>
        <begin position="196"/>
        <end position="523"/>
    </location>
</feature>
<keyword evidence="4 11" id="KW-0378">Hydrolase</keyword>
<gene>
    <name evidence="11 13" type="primary">recD</name>
    <name evidence="13" type="ORF">F2P44_08150</name>
</gene>
<name>A0ABX0N1R9_9BURK</name>
<comment type="similarity">
    <text evidence="11">Belongs to the RecD family.</text>
</comment>
<keyword evidence="14" id="KW-1185">Reference proteome</keyword>
<dbReference type="SMART" id="SM00382">
    <property type="entry name" value="AAA"/>
    <property type="match status" value="1"/>
</dbReference>
<keyword evidence="8 11" id="KW-0238">DNA-binding</keyword>
<dbReference type="Proteomes" id="UP000621455">
    <property type="component" value="Unassembled WGS sequence"/>
</dbReference>
<dbReference type="NCBIfam" id="TIGR01447">
    <property type="entry name" value="recD"/>
    <property type="match status" value="1"/>
</dbReference>
<dbReference type="InterPro" id="IPR027417">
    <property type="entry name" value="P-loop_NTPase"/>
</dbReference>
<dbReference type="Pfam" id="PF21185">
    <property type="entry name" value="RecD_N"/>
    <property type="match status" value="1"/>
</dbReference>
<dbReference type="CDD" id="cd18809">
    <property type="entry name" value="SF1_C_RecD"/>
    <property type="match status" value="1"/>
</dbReference>
<accession>A0ABX0N1R9</accession>
<protein>
    <recommendedName>
        <fullName evidence="11">RecBCD enzyme subunit RecD</fullName>
        <ecNumber evidence="11">5.6.2.3</ecNumber>
    </recommendedName>
    <alternativeName>
        <fullName evidence="11">DNA 5'-3' helicase subunit RecD</fullName>
    </alternativeName>
    <alternativeName>
        <fullName evidence="11">Exonuclease V subunit RecD</fullName>
        <shortName evidence="11">ExoV subunit RecD</shortName>
    </alternativeName>
    <alternativeName>
        <fullName evidence="11">Helicase/nuclease RecBCD subunit RecD</fullName>
    </alternativeName>
</protein>
<evidence type="ECO:0000256" key="7">
    <source>
        <dbReference type="ARBA" id="ARBA00022840"/>
    </source>
</evidence>
<comment type="caution">
    <text evidence="13">The sequence shown here is derived from an EMBL/GenBank/DDBJ whole genome shotgun (WGS) entry which is preliminary data.</text>
</comment>
<evidence type="ECO:0000313" key="14">
    <source>
        <dbReference type="Proteomes" id="UP000621455"/>
    </source>
</evidence>
<evidence type="ECO:0000256" key="1">
    <source>
        <dbReference type="ARBA" id="ARBA00022722"/>
    </source>
</evidence>
<dbReference type="EC" id="5.6.2.3" evidence="11"/>
<dbReference type="InterPro" id="IPR049550">
    <property type="entry name" value="RecD_N"/>
</dbReference>
<dbReference type="HAMAP" id="MF_01487">
    <property type="entry name" value="RecD"/>
    <property type="match status" value="1"/>
</dbReference>
<dbReference type="CDD" id="cd17933">
    <property type="entry name" value="DEXSc_RecD-like"/>
    <property type="match status" value="1"/>
</dbReference>
<dbReference type="RefSeq" id="WP_167086213.1">
    <property type="nucleotide sequence ID" value="NZ_WHJG01000006.1"/>
</dbReference>
<evidence type="ECO:0000256" key="3">
    <source>
        <dbReference type="ARBA" id="ARBA00022763"/>
    </source>
</evidence>